<protein>
    <submittedName>
        <fullName evidence="2">Uncharacterized protein</fullName>
    </submittedName>
</protein>
<dbReference type="AlphaFoldDB" id="A0AAV4XYM4"/>
<gene>
    <name evidence="2" type="ORF">CEXT_192811</name>
</gene>
<evidence type="ECO:0000256" key="1">
    <source>
        <dbReference type="SAM" id="MobiDB-lite"/>
    </source>
</evidence>
<accession>A0AAV4XYM4</accession>
<dbReference type="Proteomes" id="UP001054945">
    <property type="component" value="Unassembled WGS sequence"/>
</dbReference>
<evidence type="ECO:0000313" key="2">
    <source>
        <dbReference type="EMBL" id="GIY98895.1"/>
    </source>
</evidence>
<organism evidence="2 3">
    <name type="scientific">Caerostris extrusa</name>
    <name type="common">Bark spider</name>
    <name type="synonym">Caerostris bankana</name>
    <dbReference type="NCBI Taxonomy" id="172846"/>
    <lineage>
        <taxon>Eukaryota</taxon>
        <taxon>Metazoa</taxon>
        <taxon>Ecdysozoa</taxon>
        <taxon>Arthropoda</taxon>
        <taxon>Chelicerata</taxon>
        <taxon>Arachnida</taxon>
        <taxon>Araneae</taxon>
        <taxon>Araneomorphae</taxon>
        <taxon>Entelegynae</taxon>
        <taxon>Araneoidea</taxon>
        <taxon>Araneidae</taxon>
        <taxon>Caerostris</taxon>
    </lineage>
</organism>
<keyword evidence="3" id="KW-1185">Reference proteome</keyword>
<reference evidence="2 3" key="1">
    <citation type="submission" date="2021-06" db="EMBL/GenBank/DDBJ databases">
        <title>Caerostris extrusa draft genome.</title>
        <authorList>
            <person name="Kono N."/>
            <person name="Arakawa K."/>
        </authorList>
    </citation>
    <scope>NUCLEOTIDE SEQUENCE [LARGE SCALE GENOMIC DNA]</scope>
</reference>
<evidence type="ECO:0000313" key="3">
    <source>
        <dbReference type="Proteomes" id="UP001054945"/>
    </source>
</evidence>
<sequence>MSAFLGHSASSSRRITLRNLIIMFRQKWSRLNATGRPSFPRRGEGGDQEENDSLKIRIPRHAGISEWENFLAKSHRTKGSNESLHPFPLLAQHESAFLGHSASSSRRITLRNLIIIFRQKWARLKPRDAPISTGGGRQEEDI</sequence>
<proteinExistence type="predicted"/>
<comment type="caution">
    <text evidence="2">The sequence shown here is derived from an EMBL/GenBank/DDBJ whole genome shotgun (WGS) entry which is preliminary data.</text>
</comment>
<dbReference type="EMBL" id="BPLR01018354">
    <property type="protein sequence ID" value="GIY98895.1"/>
    <property type="molecule type" value="Genomic_DNA"/>
</dbReference>
<name>A0AAV4XYM4_CAEEX</name>
<feature type="region of interest" description="Disordered" evidence="1">
    <location>
        <begin position="34"/>
        <end position="55"/>
    </location>
</feature>